<protein>
    <submittedName>
        <fullName evidence="1">Uncharacterized protein</fullName>
    </submittedName>
</protein>
<dbReference type="EMBL" id="CAJJDN010000030">
    <property type="protein sequence ID" value="CAD8073152.1"/>
    <property type="molecule type" value="Genomic_DNA"/>
</dbReference>
<gene>
    <name evidence="1" type="ORF">PSON_ATCC_30995.1.T0300152</name>
</gene>
<reference evidence="1" key="1">
    <citation type="submission" date="2021-01" db="EMBL/GenBank/DDBJ databases">
        <authorList>
            <consortium name="Genoscope - CEA"/>
            <person name="William W."/>
        </authorList>
    </citation>
    <scope>NUCLEOTIDE SEQUENCE</scope>
</reference>
<proteinExistence type="predicted"/>
<evidence type="ECO:0000313" key="1">
    <source>
        <dbReference type="EMBL" id="CAD8073152.1"/>
    </source>
</evidence>
<evidence type="ECO:0000313" key="2">
    <source>
        <dbReference type="Proteomes" id="UP000692954"/>
    </source>
</evidence>
<keyword evidence="2" id="KW-1185">Reference proteome</keyword>
<sequence length="192" mass="23154">MLSIGIHITFKNIINLFAEELGDLIFITQHKMLLKLEQVSKKHLKLLSLIKQRNQNNQGTTINNFLPSLKPFKPKLQVECLRPFKNQQKDFVLQISIFFSFSCGYINSKCIYFFSEIFFIEFEIFSFQRLLRNFRCDMCTYRTLIELFFWQSQMDNIRFQESCVFEWMVSKRKRLLKISINCRLRQMDISIE</sequence>
<accession>A0A8S1M3F3</accession>
<dbReference type="Proteomes" id="UP000692954">
    <property type="component" value="Unassembled WGS sequence"/>
</dbReference>
<name>A0A8S1M3F3_9CILI</name>
<organism evidence="1 2">
    <name type="scientific">Paramecium sonneborni</name>
    <dbReference type="NCBI Taxonomy" id="65129"/>
    <lineage>
        <taxon>Eukaryota</taxon>
        <taxon>Sar</taxon>
        <taxon>Alveolata</taxon>
        <taxon>Ciliophora</taxon>
        <taxon>Intramacronucleata</taxon>
        <taxon>Oligohymenophorea</taxon>
        <taxon>Peniculida</taxon>
        <taxon>Parameciidae</taxon>
        <taxon>Paramecium</taxon>
    </lineage>
</organism>
<comment type="caution">
    <text evidence="1">The sequence shown here is derived from an EMBL/GenBank/DDBJ whole genome shotgun (WGS) entry which is preliminary data.</text>
</comment>
<dbReference type="AlphaFoldDB" id="A0A8S1M3F3"/>